<evidence type="ECO:0000259" key="4">
    <source>
        <dbReference type="Pfam" id="PF13538"/>
    </source>
</evidence>
<evidence type="ECO:0000256" key="3">
    <source>
        <dbReference type="SAM" id="MobiDB-lite"/>
    </source>
</evidence>
<reference evidence="6 7" key="1">
    <citation type="submission" date="2022-05" db="EMBL/GenBank/DDBJ databases">
        <authorList>
            <consortium name="Genoscope - CEA"/>
            <person name="William W."/>
        </authorList>
    </citation>
    <scope>NUCLEOTIDE SEQUENCE [LARGE SCALE GENOMIC DNA]</scope>
</reference>
<comment type="caution">
    <text evidence="6">The sequence shown here is derived from an EMBL/GenBank/DDBJ whole genome shotgun (WGS) entry which is preliminary data.</text>
</comment>
<keyword evidence="2" id="KW-0067">ATP-binding</keyword>
<protein>
    <recommendedName>
        <fullName evidence="8">UvrD-like helicase C-terminal domain-containing protein</fullName>
    </recommendedName>
</protein>
<dbReference type="InterPro" id="IPR027785">
    <property type="entry name" value="UvrD-like_helicase_C"/>
</dbReference>
<feature type="compositionally biased region" description="Polar residues" evidence="3">
    <location>
        <begin position="1147"/>
        <end position="1164"/>
    </location>
</feature>
<dbReference type="SUPFAM" id="SSF52540">
    <property type="entry name" value="P-loop containing nucleoside triphosphate hydrolases"/>
    <property type="match status" value="2"/>
</dbReference>
<feature type="region of interest" description="Disordered" evidence="3">
    <location>
        <begin position="469"/>
        <end position="497"/>
    </location>
</feature>
<dbReference type="PANTHER" id="PTHR43788">
    <property type="entry name" value="DNA2/NAM7 HELICASE FAMILY MEMBER"/>
    <property type="match status" value="1"/>
</dbReference>
<dbReference type="InterPro" id="IPR058839">
    <property type="entry name" value="WHD_HELB"/>
</dbReference>
<evidence type="ECO:0000256" key="2">
    <source>
        <dbReference type="ARBA" id="ARBA00022840"/>
    </source>
</evidence>
<feature type="domain" description="UvrD-like helicase C-terminal" evidence="4">
    <location>
        <begin position="807"/>
        <end position="853"/>
    </location>
</feature>
<sequence length="1256" mass="140103">MVNFRGFFLPKEENAKDDGGNSEPDSESDNDDFENPDYNDIIQIATGKYQSQDETKTRCVGERLQEVDYINGSFVLKGEKVIRARFDSMFSFPWWMVEIFEIKTSSRTQRTEKIPSYSIRCDDGVDKSLLSLFLTQGCCVNQQHVTAFCEFIESRRLKPTFVDLLSNLGEFRGSSEVNHEIALQIKTSLACTPTGKAFLVPELTKFAHRLFPLHLKALFSSLDLKVLQDMAKALQDEPWILGYQTVMKERFGLSGCEVKLPSFVNCNLMEKMPPINRDALYVYNALCKDTYKYGHTYVPLWKLKRNKYYEPPSTPRVYRVTTWEESLAYLREINVVKTSGDGDGRSVFLPHIRGYEQSIVRSICKMMRKKSPWVNNLEIDEKAFGGDKDQLRAAKLITTSPVVVLSGRGGCGKTHVVSTVLSKALEVKRSHLAATESCTKQSESTSVENSQSSADATQDIAQCISSPLVSPMCSGSETPVKDDRSSPNTPKKIKKTDPCGDSVLLTAPTGRAASILGKRTGVPSYTLHSVIFSYLRWLKEVKNNESHSPWKFSDVKILVCDESSLISVKTFSTLINILMKKTSLQQIVLLGDKNQLPSIEPGNFLSDMYQALLPYGSSITLRTNHRAESQLIVDNASRICRRELPRFPDDPNRGFISLECQSKHGDVTTESDDMAVTQVVRDLLQNKISGLTLPGPDKSQFIAFRRRDCLNVNELCAVHYNNHSIENCKGKYDFQAGDKVCVKKNIACFDAYTKEDVKFCNGEIFFIKEVIDEEDNRKKKTTYLALDNGEKIVKVELKMLKKAKLCHAWARTIHTYQGSEIDTVVYVVGSPIYQTCQHVYTAVTRGVRQVIIIHHPRHLETAVKTKPFSRNTKLQRFLTSDLEKPPVSNEADSDVEEDVTTSPANDVSSIFPESDDHSDVFSSQHLSSNGDVSCMGDLQKGDGCGSRTCESPFWKDELKEEEDNEILAWALEVESSQTQRSSNTTGDDTYYISRNNLRIKQERRNLLGCQIRQVVQSGVEDMGDQTFVDSGNSFDDRIIPSLRSENLGKEEADAVTSPCLLPSDSLTGHALSGTNTLSLAANQLSPAVNSCSVFQGNRSCPVSSAFPSPPQTPPNRGCETETSENLIWGDEFDEEEEDEILAWASDVESSQPQKSNTRTGGEYQASGNKLNIKQETRGFSNCHVKREIKNMCEQTSLSSGKSLTERSTSGVTSEKGDEDRAGAVGNAAYSQFSESLAGFRMSASNTLPSSINQVSP</sequence>
<dbReference type="Pfam" id="PF25894">
    <property type="entry name" value="WHD_HELB"/>
    <property type="match status" value="1"/>
</dbReference>
<evidence type="ECO:0000256" key="1">
    <source>
        <dbReference type="ARBA" id="ARBA00022741"/>
    </source>
</evidence>
<proteinExistence type="predicted"/>
<dbReference type="InterPro" id="IPR027417">
    <property type="entry name" value="P-loop_NTPase"/>
</dbReference>
<accession>A0ABN8QH37</accession>
<name>A0ABN8QH37_9CNID</name>
<keyword evidence="7" id="KW-1185">Reference proteome</keyword>
<feature type="region of interest" description="Disordered" evidence="3">
    <location>
        <begin position="1"/>
        <end position="37"/>
    </location>
</feature>
<evidence type="ECO:0000313" key="6">
    <source>
        <dbReference type="EMBL" id="CAH3164313.1"/>
    </source>
</evidence>
<dbReference type="Pfam" id="PF13538">
    <property type="entry name" value="UvrD_C_2"/>
    <property type="match status" value="1"/>
</dbReference>
<feature type="region of interest" description="Disordered" evidence="3">
    <location>
        <begin position="879"/>
        <end position="908"/>
    </location>
</feature>
<dbReference type="Gene3D" id="3.40.50.300">
    <property type="entry name" value="P-loop containing nucleotide triphosphate hydrolases"/>
    <property type="match status" value="2"/>
</dbReference>
<feature type="compositionally biased region" description="Polar residues" evidence="3">
    <location>
        <begin position="1195"/>
        <end position="1212"/>
    </location>
</feature>
<dbReference type="Proteomes" id="UP001159405">
    <property type="component" value="Unassembled WGS sequence"/>
</dbReference>
<dbReference type="InterPro" id="IPR050534">
    <property type="entry name" value="Coronavir_polyprotein_1ab"/>
</dbReference>
<evidence type="ECO:0008006" key="8">
    <source>
        <dbReference type="Google" id="ProtNLM"/>
    </source>
</evidence>
<dbReference type="EMBL" id="CALNXK010000129">
    <property type="protein sequence ID" value="CAH3164313.1"/>
    <property type="molecule type" value="Genomic_DNA"/>
</dbReference>
<feature type="compositionally biased region" description="Acidic residues" evidence="3">
    <location>
        <begin position="24"/>
        <end position="37"/>
    </location>
</feature>
<dbReference type="Gene3D" id="2.30.30.940">
    <property type="match status" value="1"/>
</dbReference>
<feature type="compositionally biased region" description="Basic and acidic residues" evidence="3">
    <location>
        <begin position="10"/>
        <end position="19"/>
    </location>
</feature>
<dbReference type="CDD" id="cd17933">
    <property type="entry name" value="DEXSc_RecD-like"/>
    <property type="match status" value="1"/>
</dbReference>
<dbReference type="PANTHER" id="PTHR43788:SF6">
    <property type="entry name" value="DNA HELICASE B"/>
    <property type="match status" value="1"/>
</dbReference>
<gene>
    <name evidence="6" type="ORF">PLOB_00006344</name>
</gene>
<feature type="region of interest" description="Disordered" evidence="3">
    <location>
        <begin position="1102"/>
        <end position="1121"/>
    </location>
</feature>
<feature type="region of interest" description="Disordered" evidence="3">
    <location>
        <begin position="1144"/>
        <end position="1164"/>
    </location>
</feature>
<feature type="domain" description="DNA helicase B winged helix" evidence="5">
    <location>
        <begin position="232"/>
        <end position="339"/>
    </location>
</feature>
<dbReference type="CDD" id="cd18809">
    <property type="entry name" value="SF1_C_RecD"/>
    <property type="match status" value="1"/>
</dbReference>
<evidence type="ECO:0000259" key="5">
    <source>
        <dbReference type="Pfam" id="PF25894"/>
    </source>
</evidence>
<dbReference type="Pfam" id="PF13604">
    <property type="entry name" value="AAA_30"/>
    <property type="match status" value="1"/>
</dbReference>
<feature type="region of interest" description="Disordered" evidence="3">
    <location>
        <begin position="1195"/>
        <end position="1220"/>
    </location>
</feature>
<feature type="non-terminal residue" evidence="6">
    <location>
        <position position="1256"/>
    </location>
</feature>
<organism evidence="6 7">
    <name type="scientific">Porites lobata</name>
    <dbReference type="NCBI Taxonomy" id="104759"/>
    <lineage>
        <taxon>Eukaryota</taxon>
        <taxon>Metazoa</taxon>
        <taxon>Cnidaria</taxon>
        <taxon>Anthozoa</taxon>
        <taxon>Hexacorallia</taxon>
        <taxon>Scleractinia</taxon>
        <taxon>Fungiina</taxon>
        <taxon>Poritidae</taxon>
        <taxon>Porites</taxon>
    </lineage>
</organism>
<keyword evidence="1" id="KW-0547">Nucleotide-binding</keyword>
<evidence type="ECO:0000313" key="7">
    <source>
        <dbReference type="Proteomes" id="UP001159405"/>
    </source>
</evidence>